<dbReference type="Proteomes" id="UP000076408">
    <property type="component" value="Unassembled WGS sequence"/>
</dbReference>
<keyword evidence="4" id="KW-1185">Reference proteome</keyword>
<dbReference type="GO" id="GO:0008270">
    <property type="term" value="F:zinc ion binding"/>
    <property type="evidence" value="ECO:0007669"/>
    <property type="project" value="UniProtKB-KW"/>
</dbReference>
<dbReference type="Pfam" id="PF13639">
    <property type="entry name" value="zf-RING_2"/>
    <property type="match status" value="1"/>
</dbReference>
<dbReference type="Gene3D" id="3.30.40.10">
    <property type="entry name" value="Zinc/RING finger domain, C3HC4 (zinc finger)"/>
    <property type="match status" value="1"/>
</dbReference>
<evidence type="ECO:0000313" key="4">
    <source>
        <dbReference type="Proteomes" id="UP000076408"/>
    </source>
</evidence>
<name>A0A182Y308_ANOST</name>
<organism evidence="3 4">
    <name type="scientific">Anopheles stephensi</name>
    <name type="common">Indo-Pakistan malaria mosquito</name>
    <dbReference type="NCBI Taxonomy" id="30069"/>
    <lineage>
        <taxon>Eukaryota</taxon>
        <taxon>Metazoa</taxon>
        <taxon>Ecdysozoa</taxon>
        <taxon>Arthropoda</taxon>
        <taxon>Hexapoda</taxon>
        <taxon>Insecta</taxon>
        <taxon>Pterygota</taxon>
        <taxon>Neoptera</taxon>
        <taxon>Endopterygota</taxon>
        <taxon>Diptera</taxon>
        <taxon>Nematocera</taxon>
        <taxon>Culicoidea</taxon>
        <taxon>Culicidae</taxon>
        <taxon>Anophelinae</taxon>
        <taxon>Anopheles</taxon>
    </lineage>
</organism>
<accession>A0A182Y308</accession>
<sequence length="129" mass="14409">MKSAPEDRDPHPLLKYCQAAAPITEVICPICWELLAGNICITCCGHLFHADCLLQWFDCSKTCPQCRVACATFHRIAPFGVPVESIKDLSSEKIPSNASENALSDTFWLLVAFFVLVLCCRVTKRIVHR</sequence>
<dbReference type="InterPro" id="IPR013083">
    <property type="entry name" value="Znf_RING/FYVE/PHD"/>
</dbReference>
<protein>
    <submittedName>
        <fullName evidence="3">RING-type domain-containing protein</fullName>
    </submittedName>
</protein>
<dbReference type="OMA" id="CPICWEL"/>
<keyword evidence="2" id="KW-0862">Zinc</keyword>
<dbReference type="SMART" id="SM00184">
    <property type="entry name" value="RING"/>
    <property type="match status" value="1"/>
</dbReference>
<evidence type="ECO:0000313" key="3">
    <source>
        <dbReference type="EnsemblMetazoa" id="ASTEI02844-PA"/>
    </source>
</evidence>
<keyword evidence="1" id="KW-0479">Metal-binding</keyword>
<dbReference type="EnsemblMetazoa" id="ASTEI02844-RA">
    <property type="protein sequence ID" value="ASTEI02844-PA"/>
    <property type="gene ID" value="ASTEI02844"/>
</dbReference>
<dbReference type="PROSITE" id="PS50089">
    <property type="entry name" value="ZF_RING_2"/>
    <property type="match status" value="1"/>
</dbReference>
<proteinExistence type="predicted"/>
<reference evidence="3" key="2">
    <citation type="submission" date="2020-05" db="UniProtKB">
        <authorList>
            <consortium name="EnsemblMetazoa"/>
        </authorList>
    </citation>
    <scope>IDENTIFICATION</scope>
    <source>
        <strain evidence="3">Indian</strain>
    </source>
</reference>
<keyword evidence="1" id="KW-0863">Zinc-finger</keyword>
<reference evidence="4" key="1">
    <citation type="journal article" date="2014" name="Genome Biol.">
        <title>Genome analysis of a major urban malaria vector mosquito, Anopheles stephensi.</title>
        <authorList>
            <person name="Jiang X."/>
            <person name="Peery A."/>
            <person name="Hall A.B."/>
            <person name="Sharma A."/>
            <person name="Chen X.G."/>
            <person name="Waterhouse R.M."/>
            <person name="Komissarov A."/>
            <person name="Riehle M.M."/>
            <person name="Shouche Y."/>
            <person name="Sharakhova M.V."/>
            <person name="Lawson D."/>
            <person name="Pakpour N."/>
            <person name="Arensburger P."/>
            <person name="Davidson V.L."/>
            <person name="Eiglmeier K."/>
            <person name="Emrich S."/>
            <person name="George P."/>
            <person name="Kennedy R.C."/>
            <person name="Mane S.P."/>
            <person name="Maslen G."/>
            <person name="Oringanje C."/>
            <person name="Qi Y."/>
            <person name="Settlage R."/>
            <person name="Tojo M."/>
            <person name="Tubio J.M."/>
            <person name="Unger M.F."/>
            <person name="Wang B."/>
            <person name="Vernick K.D."/>
            <person name="Ribeiro J.M."/>
            <person name="James A.A."/>
            <person name="Michel K."/>
            <person name="Riehle M.A."/>
            <person name="Luckhart S."/>
            <person name="Sharakhov I.V."/>
            <person name="Tu Z."/>
        </authorList>
    </citation>
    <scope>NUCLEOTIDE SEQUENCE [LARGE SCALE GENOMIC DNA]</scope>
    <source>
        <strain evidence="4">Indian</strain>
    </source>
</reference>
<dbReference type="AlphaFoldDB" id="A0A182Y308"/>
<evidence type="ECO:0000256" key="2">
    <source>
        <dbReference type="ARBA" id="ARBA00022833"/>
    </source>
</evidence>
<dbReference type="VEuPathDB" id="VectorBase:ASTEI02844"/>
<dbReference type="SUPFAM" id="SSF57850">
    <property type="entry name" value="RING/U-box"/>
    <property type="match status" value="1"/>
</dbReference>
<evidence type="ECO:0000256" key="1">
    <source>
        <dbReference type="ARBA" id="ARBA00022771"/>
    </source>
</evidence>
<dbReference type="InterPro" id="IPR001841">
    <property type="entry name" value="Znf_RING"/>
</dbReference>
<dbReference type="VEuPathDB" id="VectorBase:ASTE010461"/>
<dbReference type="STRING" id="30069.A0A182Y308"/>